<feature type="binding site" evidence="6">
    <location>
        <position position="10"/>
    </location>
    <ligand>
        <name>Mg(2+)</name>
        <dbReference type="ChEBI" id="CHEBI:18420"/>
        <label>1</label>
    </ligand>
</feature>
<keyword evidence="10" id="KW-1185">Reference proteome</keyword>
<comment type="cofactor">
    <cofactor evidence="6">
        <name>Mg(2+)</name>
        <dbReference type="ChEBI" id="CHEBI:18420"/>
    </cofactor>
    <cofactor evidence="6">
        <name>Mn(2+)</name>
        <dbReference type="ChEBI" id="CHEBI:29035"/>
    </cofactor>
    <text evidence="6">Probably binds two magnesium or manganese ions per subunit.</text>
</comment>
<name>I4BYX5_ACEMN</name>
<dbReference type="Gene3D" id="3.60.10.10">
    <property type="entry name" value="Endonuclease/exonuclease/phosphatase"/>
    <property type="match status" value="1"/>
</dbReference>
<sequence length="262" mass="30866">MPFFTIATFNVNSIRSRLHILERWLQKNPVNVLCLQETKVTDDQFPVGAFDSWGYNVFFRGRKAYAGVAIACQDEPSEVIYGFPDGHDGKDDDRLIMARFDDLWVTNTYVPQGKSIDHPDYQYKKNFFRRFLDMLESGFKDNDKILWVGDMNVAPEDKDVTNPETKRNHVCFHEEIRDLFDTVKSWGFVDVFRKHHPEEGQFTFWDYRVKNALERNIGWRVDHILATNPVAERSVDCYIDREPRGWERPSDHTFLVGIFDIQ</sequence>
<feature type="active site" description="Proton donor/acceptor" evidence="5">
    <location>
        <position position="150"/>
    </location>
</feature>
<dbReference type="KEGG" id="amo:Anamo_1896"/>
<evidence type="ECO:0000313" key="9">
    <source>
        <dbReference type="EMBL" id="AFM22482.1"/>
    </source>
</evidence>
<keyword evidence="6" id="KW-0464">Manganese</keyword>
<evidence type="ECO:0000313" key="10">
    <source>
        <dbReference type="Proteomes" id="UP000006061"/>
    </source>
</evidence>
<dbReference type="NCBIfam" id="TIGR00195">
    <property type="entry name" value="exoDNase_III"/>
    <property type="match status" value="1"/>
</dbReference>
<gene>
    <name evidence="9" type="ordered locus">Anamo_1896</name>
</gene>
<feature type="binding site" evidence="6">
    <location>
        <position position="251"/>
    </location>
    <ligand>
        <name>Mg(2+)</name>
        <dbReference type="ChEBI" id="CHEBI:18420"/>
        <label>1</label>
    </ligand>
</feature>
<dbReference type="PANTHER" id="PTHR43250">
    <property type="entry name" value="EXODEOXYRIBONUCLEASE III"/>
    <property type="match status" value="1"/>
</dbReference>
<dbReference type="AlphaFoldDB" id="I4BYX5"/>
<dbReference type="InterPro" id="IPR004808">
    <property type="entry name" value="AP_endonuc_1"/>
</dbReference>
<dbReference type="EMBL" id="CP003198">
    <property type="protein sequence ID" value="AFM22482.1"/>
    <property type="molecule type" value="Genomic_DNA"/>
</dbReference>
<dbReference type="PANTHER" id="PTHR43250:SF2">
    <property type="entry name" value="EXODEOXYRIBONUCLEASE III"/>
    <property type="match status" value="1"/>
</dbReference>
<dbReference type="SUPFAM" id="SSF56219">
    <property type="entry name" value="DNase I-like"/>
    <property type="match status" value="1"/>
</dbReference>
<evidence type="ECO:0000256" key="4">
    <source>
        <dbReference type="ARBA" id="ARBA00022842"/>
    </source>
</evidence>
<dbReference type="HOGENOM" id="CLU_027539_0_1_0"/>
<feature type="binding site" evidence="6">
    <location>
        <position position="152"/>
    </location>
    <ligand>
        <name>Mg(2+)</name>
        <dbReference type="ChEBI" id="CHEBI:18420"/>
        <label>1</label>
    </ligand>
</feature>
<dbReference type="Pfam" id="PF03372">
    <property type="entry name" value="Exo_endo_phos"/>
    <property type="match status" value="1"/>
</dbReference>
<feature type="active site" description="Proton acceptor" evidence="5">
    <location>
        <position position="252"/>
    </location>
</feature>
<comment type="similarity">
    <text evidence="1">Belongs to the DNA repair enzymes AP/ExoA family.</text>
</comment>
<feature type="domain" description="Endonuclease/exonuclease/phosphatase" evidence="8">
    <location>
        <begin position="7"/>
        <end position="252"/>
    </location>
</feature>
<dbReference type="NCBIfam" id="TIGR00633">
    <property type="entry name" value="xth"/>
    <property type="match status" value="1"/>
</dbReference>
<protein>
    <submittedName>
        <fullName evidence="9">Exodeoxyribonuclease III</fullName>
    </submittedName>
</protein>
<dbReference type="eggNOG" id="COG0708">
    <property type="taxonomic scope" value="Bacteria"/>
</dbReference>
<evidence type="ECO:0000256" key="5">
    <source>
        <dbReference type="PIRSR" id="PIRSR604808-1"/>
    </source>
</evidence>
<reference evidence="10" key="1">
    <citation type="journal article" date="2013" name="Stand. Genomic Sci.">
        <title>Complete genome sequence of the moderate thermophile Anaerobaculum mobile type strain (NGA(T)).</title>
        <authorList>
            <person name="Mavromatis K."/>
            <person name="Stackebrandt E."/>
            <person name="Held B."/>
            <person name="Lapidus A."/>
            <person name="Nolan M."/>
            <person name="Lucas S."/>
            <person name="Hammon N."/>
            <person name="Deshpande S."/>
            <person name="Cheng J.F."/>
            <person name="Tapia R."/>
            <person name="Goodwin L.A."/>
            <person name="Pitluck S."/>
            <person name="Liolios K."/>
            <person name="Pagani I."/>
            <person name="Ivanova N."/>
            <person name="Mikhailova N."/>
            <person name="Huntemann M."/>
            <person name="Pati A."/>
            <person name="Chen A."/>
            <person name="Palaniappan K."/>
            <person name="Land M."/>
            <person name="Rohde M."/>
            <person name="Spring S."/>
            <person name="Goker M."/>
            <person name="Woyke T."/>
            <person name="Detter J.C."/>
            <person name="Bristow J."/>
            <person name="Eisen J.A."/>
            <person name="Markowitz V."/>
            <person name="Hugenholtz P."/>
            <person name="Klenk H.P."/>
            <person name="Kyrpides N.C."/>
        </authorList>
    </citation>
    <scope>NUCLEOTIDE SEQUENCE</scope>
    <source>
        <strain evidence="10">ATCC BAA-54 / DSM 13181 / NGA</strain>
    </source>
</reference>
<evidence type="ECO:0000256" key="6">
    <source>
        <dbReference type="PIRSR" id="PIRSR604808-2"/>
    </source>
</evidence>
<feature type="active site" evidence="5">
    <location>
        <position position="109"/>
    </location>
</feature>
<feature type="binding site" evidence="6">
    <location>
        <position position="252"/>
    </location>
    <ligand>
        <name>Mg(2+)</name>
        <dbReference type="ChEBI" id="CHEBI:18420"/>
        <label>1</label>
    </ligand>
</feature>
<feature type="site" description="Transition state stabilizer" evidence="7">
    <location>
        <position position="152"/>
    </location>
</feature>
<dbReference type="STRING" id="891968.Anamo_1896"/>
<dbReference type="PATRIC" id="fig|891968.3.peg.1881"/>
<dbReference type="InterPro" id="IPR037493">
    <property type="entry name" value="ExoIII-like"/>
</dbReference>
<keyword evidence="4 6" id="KW-0460">Magnesium</keyword>
<evidence type="ECO:0000259" key="8">
    <source>
        <dbReference type="Pfam" id="PF03372"/>
    </source>
</evidence>
<dbReference type="InterPro" id="IPR005135">
    <property type="entry name" value="Endo/exonuclease/phosphatase"/>
</dbReference>
<proteinExistence type="inferred from homology"/>
<evidence type="ECO:0000256" key="7">
    <source>
        <dbReference type="PIRSR" id="PIRSR604808-3"/>
    </source>
</evidence>
<organism evidence="9 10">
    <name type="scientific">Acetomicrobium mobile (strain ATCC BAA-54 / DSM 13181 / JCM 12221 / NGA)</name>
    <name type="common">Anaerobaculum mobile</name>
    <dbReference type="NCBI Taxonomy" id="891968"/>
    <lineage>
        <taxon>Bacteria</taxon>
        <taxon>Thermotogati</taxon>
        <taxon>Synergistota</taxon>
        <taxon>Synergistia</taxon>
        <taxon>Synergistales</taxon>
        <taxon>Acetomicrobiaceae</taxon>
        <taxon>Acetomicrobium</taxon>
    </lineage>
</organism>
<dbReference type="GO" id="GO:0008311">
    <property type="term" value="F:double-stranded DNA 3'-5' DNA exonuclease activity"/>
    <property type="evidence" value="ECO:0007669"/>
    <property type="project" value="InterPro"/>
</dbReference>
<feature type="site" description="Important for catalytic activity" evidence="7">
    <location>
        <position position="222"/>
    </location>
</feature>
<accession>I4BYX5</accession>
<dbReference type="GO" id="GO:0006281">
    <property type="term" value="P:DNA repair"/>
    <property type="evidence" value="ECO:0007669"/>
    <property type="project" value="InterPro"/>
</dbReference>
<evidence type="ECO:0000256" key="2">
    <source>
        <dbReference type="ARBA" id="ARBA00022723"/>
    </source>
</evidence>
<dbReference type="PROSITE" id="PS51435">
    <property type="entry name" value="AP_NUCLEASE_F1_4"/>
    <property type="match status" value="1"/>
</dbReference>
<keyword evidence="2 6" id="KW-0479">Metal-binding</keyword>
<evidence type="ECO:0000256" key="3">
    <source>
        <dbReference type="ARBA" id="ARBA00022801"/>
    </source>
</evidence>
<dbReference type="Proteomes" id="UP000006061">
    <property type="component" value="Chromosome"/>
</dbReference>
<evidence type="ECO:0000256" key="1">
    <source>
        <dbReference type="ARBA" id="ARBA00007092"/>
    </source>
</evidence>
<feature type="site" description="Interaction with DNA substrate" evidence="7">
    <location>
        <position position="252"/>
    </location>
</feature>
<feature type="binding site" evidence="6">
    <location>
        <position position="37"/>
    </location>
    <ligand>
        <name>Mg(2+)</name>
        <dbReference type="ChEBI" id="CHEBI:18420"/>
        <label>1</label>
    </ligand>
</feature>
<dbReference type="InterPro" id="IPR036691">
    <property type="entry name" value="Endo/exonu/phosph_ase_sf"/>
</dbReference>
<dbReference type="GO" id="GO:0046872">
    <property type="term" value="F:metal ion binding"/>
    <property type="evidence" value="ECO:0007669"/>
    <property type="project" value="UniProtKB-KW"/>
</dbReference>
<keyword evidence="3" id="KW-0378">Hydrolase</keyword>
<dbReference type="CDD" id="cd09086">
    <property type="entry name" value="ExoIII-like_AP-endo"/>
    <property type="match status" value="1"/>
</dbReference>
<feature type="binding site" evidence="6">
    <location>
        <position position="150"/>
    </location>
    <ligand>
        <name>Mg(2+)</name>
        <dbReference type="ChEBI" id="CHEBI:18420"/>
        <label>1</label>
    </ligand>
</feature>